<feature type="chain" id="PRO_5016824145" evidence="2">
    <location>
        <begin position="27"/>
        <end position="325"/>
    </location>
</feature>
<dbReference type="CDD" id="cd13578">
    <property type="entry name" value="PBP2_Bug27"/>
    <property type="match status" value="1"/>
</dbReference>
<dbReference type="InterPro" id="IPR042100">
    <property type="entry name" value="Bug_dom1"/>
</dbReference>
<reference evidence="3 4" key="1">
    <citation type="submission" date="2018-07" db="EMBL/GenBank/DDBJ databases">
        <authorList>
            <person name="Quirk P.G."/>
            <person name="Krulwich T.A."/>
        </authorList>
    </citation>
    <scope>NUCLEOTIDE SEQUENCE [LARGE SCALE GENOMIC DNA]</scope>
    <source>
        <strain evidence="3 4">CC-BB4</strain>
    </source>
</reference>
<accession>A0A345ZWS9</accession>
<dbReference type="AlphaFoldDB" id="A0A345ZWS9"/>
<evidence type="ECO:0000313" key="3">
    <source>
        <dbReference type="EMBL" id="AXK81376.1"/>
    </source>
</evidence>
<sequence length="325" mass="33582">MLRRTLLASLAVLALAPLGLPSSAQAAFPERSVRIVVPFPAGGSNDVIARLLAQNLTEQWGQPVVVENRAGAGGNVGAEVVARAAADGYTLLLAAPGPLVVNQTLYSKLNYDPAKDLKPIALIASVPIVLAVNPKVEAKTVAELIALAKKQPGKINFGSSGNGSTNHLAGELLKDLAKIDIVHVPYRGAAPAMNDLIAGHIPMMFDNMPAMKPQVAAGTVRALAVASATRSKLFPELPTMIEAGVPGFEATAWFGLVAPAATPADVTKTIIAGVEKALQNPDMAKKLADLGAEPGNVSGDAFGDFLKAETAKWGKVVKDSGARVD</sequence>
<dbReference type="KEGG" id="ptaw:DW352_13185"/>
<keyword evidence="2" id="KW-0732">Signal</keyword>
<keyword evidence="4" id="KW-1185">Reference proteome</keyword>
<feature type="signal peptide" evidence="2">
    <location>
        <begin position="1"/>
        <end position="26"/>
    </location>
</feature>
<dbReference type="Gene3D" id="3.40.190.150">
    <property type="entry name" value="Bordetella uptake gene, domain 1"/>
    <property type="match status" value="1"/>
</dbReference>
<dbReference type="Pfam" id="PF03401">
    <property type="entry name" value="TctC"/>
    <property type="match status" value="1"/>
</dbReference>
<name>A0A345ZWS9_9HYPH</name>
<dbReference type="Gene3D" id="3.40.190.10">
    <property type="entry name" value="Periplasmic binding protein-like II"/>
    <property type="match status" value="1"/>
</dbReference>
<dbReference type="RefSeq" id="WP_115691755.1">
    <property type="nucleotide sequence ID" value="NZ_CP031417.1"/>
</dbReference>
<gene>
    <name evidence="3" type="ORF">DW352_13185</name>
</gene>
<dbReference type="SUPFAM" id="SSF53850">
    <property type="entry name" value="Periplasmic binding protein-like II"/>
    <property type="match status" value="1"/>
</dbReference>
<evidence type="ECO:0000313" key="4">
    <source>
        <dbReference type="Proteomes" id="UP000254889"/>
    </source>
</evidence>
<comment type="similarity">
    <text evidence="1">Belongs to the UPF0065 (bug) family.</text>
</comment>
<dbReference type="EMBL" id="CP031417">
    <property type="protein sequence ID" value="AXK81376.1"/>
    <property type="molecule type" value="Genomic_DNA"/>
</dbReference>
<evidence type="ECO:0000256" key="2">
    <source>
        <dbReference type="SAM" id="SignalP"/>
    </source>
</evidence>
<dbReference type="Proteomes" id="UP000254889">
    <property type="component" value="Chromosome"/>
</dbReference>
<evidence type="ECO:0000256" key="1">
    <source>
        <dbReference type="ARBA" id="ARBA00006987"/>
    </source>
</evidence>
<dbReference type="PANTHER" id="PTHR42928">
    <property type="entry name" value="TRICARBOXYLATE-BINDING PROTEIN"/>
    <property type="match status" value="1"/>
</dbReference>
<dbReference type="PANTHER" id="PTHR42928:SF5">
    <property type="entry name" value="BLR1237 PROTEIN"/>
    <property type="match status" value="1"/>
</dbReference>
<protein>
    <submittedName>
        <fullName evidence="3">Tripartite tricarboxylate transporter substrate binding protein</fullName>
    </submittedName>
</protein>
<dbReference type="InterPro" id="IPR005064">
    <property type="entry name" value="BUG"/>
</dbReference>
<organism evidence="3 4">
    <name type="scientific">Pseudolabrys taiwanensis</name>
    <dbReference type="NCBI Taxonomy" id="331696"/>
    <lineage>
        <taxon>Bacteria</taxon>
        <taxon>Pseudomonadati</taxon>
        <taxon>Pseudomonadota</taxon>
        <taxon>Alphaproteobacteria</taxon>
        <taxon>Hyphomicrobiales</taxon>
        <taxon>Xanthobacteraceae</taxon>
        <taxon>Pseudolabrys</taxon>
    </lineage>
</organism>
<dbReference type="OrthoDB" id="7250553at2"/>
<dbReference type="PIRSF" id="PIRSF017082">
    <property type="entry name" value="YflP"/>
    <property type="match status" value="1"/>
</dbReference>
<proteinExistence type="inferred from homology"/>